<evidence type="ECO:0000256" key="1">
    <source>
        <dbReference type="PROSITE-ProRule" id="PRU00450"/>
    </source>
</evidence>
<proteinExistence type="predicted"/>
<keyword evidence="1" id="KW-0479">Metal-binding</keyword>
<dbReference type="GO" id="GO:0003676">
    <property type="term" value="F:nucleic acid binding"/>
    <property type="evidence" value="ECO:0007669"/>
    <property type="project" value="InterPro"/>
</dbReference>
<evidence type="ECO:0000313" key="5">
    <source>
        <dbReference type="Proteomes" id="UP000269221"/>
    </source>
</evidence>
<gene>
    <name evidence="4" type="ORF">DUI87_13022</name>
</gene>
<comment type="caution">
    <text evidence="4">The sequence shown here is derived from an EMBL/GenBank/DDBJ whole genome shotgun (WGS) entry which is preliminary data.</text>
</comment>
<protein>
    <recommendedName>
        <fullName evidence="3">Integrase-type domain-containing protein</fullName>
    </recommendedName>
</protein>
<keyword evidence="1" id="KW-0863">Zinc-finger</keyword>
<dbReference type="PROSITE" id="PS50876">
    <property type="entry name" value="ZF_INTEGRASE"/>
    <property type="match status" value="1"/>
</dbReference>
<dbReference type="Gene3D" id="2.30.30.10">
    <property type="entry name" value="Integrase, C-terminal domain superfamily, retroviral"/>
    <property type="match status" value="1"/>
</dbReference>
<keyword evidence="5" id="KW-1185">Reference proteome</keyword>
<dbReference type="InterPro" id="IPR017856">
    <property type="entry name" value="Integrase-like_N"/>
</dbReference>
<dbReference type="GO" id="GO:0008270">
    <property type="term" value="F:zinc ion binding"/>
    <property type="evidence" value="ECO:0007669"/>
    <property type="project" value="UniProtKB-KW"/>
</dbReference>
<dbReference type="InterPro" id="IPR003308">
    <property type="entry name" value="Integrase_Zn-bd_dom_N"/>
</dbReference>
<accession>A0A3M0KCJ1</accession>
<dbReference type="InterPro" id="IPR036862">
    <property type="entry name" value="Integrase_C_dom_sf_retrovir"/>
</dbReference>
<evidence type="ECO:0000313" key="4">
    <source>
        <dbReference type="EMBL" id="RMC10221.1"/>
    </source>
</evidence>
<dbReference type="AlphaFoldDB" id="A0A3M0KCJ1"/>
<evidence type="ECO:0000259" key="3">
    <source>
        <dbReference type="PROSITE" id="PS50876"/>
    </source>
</evidence>
<feature type="domain" description="Integrase-type" evidence="3">
    <location>
        <begin position="6"/>
        <end position="47"/>
    </location>
</feature>
<feature type="region of interest" description="Disordered" evidence="2">
    <location>
        <begin position="219"/>
        <end position="264"/>
    </location>
</feature>
<dbReference type="EMBL" id="QRBI01000112">
    <property type="protein sequence ID" value="RMC10221.1"/>
    <property type="molecule type" value="Genomic_DNA"/>
</dbReference>
<dbReference type="Gene3D" id="1.10.10.200">
    <property type="match status" value="1"/>
</dbReference>
<name>A0A3M0KCJ1_HIRRU</name>
<dbReference type="SUPFAM" id="SSF46919">
    <property type="entry name" value="N-terminal Zn binding domain of HIV integrase"/>
    <property type="match status" value="1"/>
</dbReference>
<dbReference type="Proteomes" id="UP000269221">
    <property type="component" value="Unassembled WGS sequence"/>
</dbReference>
<reference evidence="4 5" key="1">
    <citation type="submission" date="2018-07" db="EMBL/GenBank/DDBJ databases">
        <title>A high quality draft genome assembly of the barn swallow (H. rustica rustica).</title>
        <authorList>
            <person name="Formenti G."/>
            <person name="Chiara M."/>
            <person name="Poveda L."/>
            <person name="Francoijs K.-J."/>
            <person name="Bonisoli-Alquati A."/>
            <person name="Canova L."/>
            <person name="Gianfranceschi L."/>
            <person name="Horner D.S."/>
            <person name="Saino N."/>
        </authorList>
    </citation>
    <scope>NUCLEOTIDE SEQUENCE [LARGE SCALE GENOMIC DNA]</scope>
    <source>
        <strain evidence="4">Chelidonia</strain>
        <tissue evidence="4">Blood</tissue>
    </source>
</reference>
<keyword evidence="1" id="KW-0862">Zinc</keyword>
<feature type="compositionally biased region" description="Acidic residues" evidence="2">
    <location>
        <begin position="226"/>
        <end position="255"/>
    </location>
</feature>
<dbReference type="Pfam" id="PF02022">
    <property type="entry name" value="Integrase_Zn"/>
    <property type="match status" value="1"/>
</dbReference>
<sequence>MAPLPNIFEQAKLSHQLFHQNAPGLVRRFHLTREQAKEIVAACPSCSQHAVPTITCGGLNPPIIRHFGASSPFNIKEKPLVMVRDPESRRTEGPHDRMSTPTGPRWVPSKWFDMATSQTGFPAPRSLHLILGAVVTLSLCLPVDGWLVPQPKANVWATLVKAMGQDHICLSATSADSPLSTCLVGIPFKPQDFPPKFQQIVREMLYNLVATTHSPTVNHLAMSSPEDPEAEELELEEGLGGAPEDEEGRNPDEEEHGLGYPTQREWFAETYPESEYLPPPFQFRSS</sequence>
<organism evidence="4 5">
    <name type="scientific">Hirundo rustica rustica</name>
    <dbReference type="NCBI Taxonomy" id="333673"/>
    <lineage>
        <taxon>Eukaryota</taxon>
        <taxon>Metazoa</taxon>
        <taxon>Chordata</taxon>
        <taxon>Craniata</taxon>
        <taxon>Vertebrata</taxon>
        <taxon>Euteleostomi</taxon>
        <taxon>Archelosauria</taxon>
        <taxon>Archosauria</taxon>
        <taxon>Dinosauria</taxon>
        <taxon>Saurischia</taxon>
        <taxon>Theropoda</taxon>
        <taxon>Coelurosauria</taxon>
        <taxon>Aves</taxon>
        <taxon>Neognathae</taxon>
        <taxon>Neoaves</taxon>
        <taxon>Telluraves</taxon>
        <taxon>Australaves</taxon>
        <taxon>Passeriformes</taxon>
        <taxon>Sylvioidea</taxon>
        <taxon>Hirundinidae</taxon>
        <taxon>Hirundo</taxon>
    </lineage>
</organism>
<evidence type="ECO:0000256" key="2">
    <source>
        <dbReference type="SAM" id="MobiDB-lite"/>
    </source>
</evidence>